<keyword evidence="1" id="KW-0472">Membrane</keyword>
<sequence>MESSSNRWHHCKETFMAGIAQIIPNDASLVMALISLLYGELNWSLDNGVGHHEPRALVDGPTETVNVFLEKHPCGSSIREKKGSSITPFITNALIILCVVITFFTWSKMM</sequence>
<evidence type="ECO:0000256" key="1">
    <source>
        <dbReference type="SAM" id="Phobius"/>
    </source>
</evidence>
<evidence type="ECO:0000313" key="2">
    <source>
        <dbReference type="EMBL" id="UWE04609.1"/>
    </source>
</evidence>
<organism evidence="2 3">
    <name type="scientific">Laceyella sacchari</name>
    <name type="common">Thermoactinomyces thalpophilus</name>
    <dbReference type="NCBI Taxonomy" id="37482"/>
    <lineage>
        <taxon>Bacteria</taxon>
        <taxon>Bacillati</taxon>
        <taxon>Bacillota</taxon>
        <taxon>Bacilli</taxon>
        <taxon>Bacillales</taxon>
        <taxon>Thermoactinomycetaceae</taxon>
        <taxon>Laceyella</taxon>
    </lineage>
</organism>
<reference evidence="2" key="1">
    <citation type="submission" date="2022-08" db="EMBL/GenBank/DDBJ databases">
        <title>The complete genome sequence of the thermophilic bacterium Laceyella sacchari FBKL4.010 reveals the basis for tetramethylpyrazine biosynthesis in Moutai-flavor Daqu.</title>
        <authorList>
            <person name="Li D."/>
            <person name="Huang W."/>
            <person name="Wang C."/>
            <person name="Qiu S."/>
        </authorList>
    </citation>
    <scope>NUCLEOTIDE SEQUENCE</scope>
    <source>
        <strain evidence="2">FBKL4.014</strain>
    </source>
</reference>
<proteinExistence type="predicted"/>
<dbReference type="RefSeq" id="WP_132219984.1">
    <property type="nucleotide sequence ID" value="NZ_CP103866.1"/>
</dbReference>
<keyword evidence="1" id="KW-1133">Transmembrane helix</keyword>
<name>A0ABY5U630_LACSH</name>
<dbReference type="EMBL" id="CP103866">
    <property type="protein sequence ID" value="UWE04609.1"/>
    <property type="molecule type" value="Genomic_DNA"/>
</dbReference>
<protein>
    <submittedName>
        <fullName evidence="2">Uncharacterized protein</fullName>
    </submittedName>
</protein>
<keyword evidence="1" id="KW-0812">Transmembrane</keyword>
<accession>A0ABY5U630</accession>
<evidence type="ECO:0000313" key="3">
    <source>
        <dbReference type="Proteomes" id="UP001058650"/>
    </source>
</evidence>
<gene>
    <name evidence="2" type="ORF">NYR52_05590</name>
</gene>
<feature type="transmembrane region" description="Helical" evidence="1">
    <location>
        <begin position="86"/>
        <end position="106"/>
    </location>
</feature>
<keyword evidence="3" id="KW-1185">Reference proteome</keyword>
<dbReference type="Proteomes" id="UP001058650">
    <property type="component" value="Chromosome"/>
</dbReference>